<protein>
    <submittedName>
        <fullName evidence="1">Vitamin B12 dependent methionine synthase activation region</fullName>
    </submittedName>
</protein>
<dbReference type="eggNOG" id="COG1410">
    <property type="taxonomic scope" value="Bacteria"/>
</dbReference>
<dbReference type="Proteomes" id="UP000006546">
    <property type="component" value="Chromosome"/>
</dbReference>
<dbReference type="GO" id="GO:0008705">
    <property type="term" value="F:methionine synthase activity"/>
    <property type="evidence" value="ECO:0007669"/>
    <property type="project" value="InterPro"/>
</dbReference>
<dbReference type="Gene3D" id="3.40.109.40">
    <property type="match status" value="1"/>
</dbReference>
<dbReference type="KEGG" id="tbe:Trebr_2476"/>
<evidence type="ECO:0000313" key="2">
    <source>
        <dbReference type="Proteomes" id="UP000006546"/>
    </source>
</evidence>
<dbReference type="EMBL" id="CP002696">
    <property type="protein sequence ID" value="AEE17882.1"/>
    <property type="molecule type" value="Genomic_DNA"/>
</dbReference>
<sequence>MKTIDLPANGMETGTTYQHRLSANLLAADEREVYRYAGYSKAALLNAEAITPETSALVSECIAAMRPVLRPQAVYAVFPLTVGGAATAFAAAAPGTAAGGSEICSFAGYTMKSACLAWNLAGCSRVILFAATIGPQVDFLIRKSAKLDAARGAVMQAAGAMFAESYADFLNAELSRLAVAGGFVLKPRYSPGYGDVPLDVQRVFFSILPCAQKIGLTLTSSLVMAPEKSVTAFIGMKRAESAT</sequence>
<dbReference type="InterPro" id="IPR037010">
    <property type="entry name" value="VitB12-dep_Met_synth_activ_sf"/>
</dbReference>
<evidence type="ECO:0000313" key="1">
    <source>
        <dbReference type="EMBL" id="AEE17882.1"/>
    </source>
</evidence>
<dbReference type="HOGENOM" id="CLU_079580_2_0_12"/>
<dbReference type="OrthoDB" id="9816190at2"/>
<dbReference type="STRING" id="906968.Trebr_2476"/>
<dbReference type="RefSeq" id="WP_013759583.1">
    <property type="nucleotide sequence ID" value="NC_015500.1"/>
</dbReference>
<organism evidence="1 2">
    <name type="scientific">Treponema brennaborense (strain DSM 12168 / CIP 105900 / DD5/3)</name>
    <dbReference type="NCBI Taxonomy" id="906968"/>
    <lineage>
        <taxon>Bacteria</taxon>
        <taxon>Pseudomonadati</taxon>
        <taxon>Spirochaetota</taxon>
        <taxon>Spirochaetia</taxon>
        <taxon>Spirochaetales</taxon>
        <taxon>Treponemataceae</taxon>
        <taxon>Treponema</taxon>
    </lineage>
</organism>
<name>F4LNC4_TREBD</name>
<gene>
    <name evidence="1" type="ordered locus">Trebr_2476</name>
</gene>
<keyword evidence="2" id="KW-1185">Reference proteome</keyword>
<dbReference type="AlphaFoldDB" id="F4LNC4"/>
<reference evidence="2" key="1">
    <citation type="submission" date="2011-04" db="EMBL/GenBank/DDBJ databases">
        <title>The complete genome of Treponema brennaborense DSM 12168.</title>
        <authorList>
            <person name="Lucas S."/>
            <person name="Han J."/>
            <person name="Lapidus A."/>
            <person name="Bruce D."/>
            <person name="Goodwin L."/>
            <person name="Pitluck S."/>
            <person name="Peters L."/>
            <person name="Kyrpides N."/>
            <person name="Mavromatis K."/>
            <person name="Ivanova N."/>
            <person name="Mikhailova N."/>
            <person name="Pagani I."/>
            <person name="Teshima H."/>
            <person name="Detter J.C."/>
            <person name="Tapia R."/>
            <person name="Han C."/>
            <person name="Land M."/>
            <person name="Hauser L."/>
            <person name="Markowitz V."/>
            <person name="Cheng J.-F."/>
            <person name="Hugenholtz P."/>
            <person name="Woyke T."/>
            <person name="Wu D."/>
            <person name="Gronow S."/>
            <person name="Wellnitz S."/>
            <person name="Brambilla E."/>
            <person name="Klenk H.-P."/>
            <person name="Eisen J.A."/>
        </authorList>
    </citation>
    <scope>NUCLEOTIDE SEQUENCE [LARGE SCALE GENOMIC DNA]</scope>
    <source>
        <strain evidence="2">DSM 12168 / CIP 105900 / DD5/3</strain>
    </source>
</reference>
<dbReference type="SUPFAM" id="SSF56507">
    <property type="entry name" value="Methionine synthase activation domain-like"/>
    <property type="match status" value="1"/>
</dbReference>
<accession>F4LNC4</accession>
<proteinExistence type="predicted"/>